<name>A0A8J7M0L2_9BACT</name>
<keyword evidence="3" id="KW-1185">Reference proteome</keyword>
<dbReference type="AlphaFoldDB" id="A0A8J7M0L2"/>
<accession>A0A8J7M0L2</accession>
<dbReference type="EMBL" id="JAEMHM010000010">
    <property type="protein sequence ID" value="MBJ6725772.1"/>
    <property type="molecule type" value="Genomic_DNA"/>
</dbReference>
<dbReference type="Pfam" id="PF07238">
    <property type="entry name" value="PilZ"/>
    <property type="match status" value="1"/>
</dbReference>
<feature type="domain" description="PilZ" evidence="1">
    <location>
        <begin position="4"/>
        <end position="81"/>
    </location>
</feature>
<comment type="caution">
    <text evidence="2">The sequence shown here is derived from an EMBL/GenBank/DDBJ whole genome shotgun (WGS) entry which is preliminary data.</text>
</comment>
<dbReference type="InterPro" id="IPR009875">
    <property type="entry name" value="PilZ_domain"/>
</dbReference>
<evidence type="ECO:0000259" key="1">
    <source>
        <dbReference type="Pfam" id="PF07238"/>
    </source>
</evidence>
<evidence type="ECO:0000313" key="3">
    <source>
        <dbReference type="Proteomes" id="UP000636888"/>
    </source>
</evidence>
<organism evidence="2 3">
    <name type="scientific">Geomesophilobacter sediminis</name>
    <dbReference type="NCBI Taxonomy" id="2798584"/>
    <lineage>
        <taxon>Bacteria</taxon>
        <taxon>Pseudomonadati</taxon>
        <taxon>Thermodesulfobacteriota</taxon>
        <taxon>Desulfuromonadia</taxon>
        <taxon>Geobacterales</taxon>
        <taxon>Geobacteraceae</taxon>
        <taxon>Geomesophilobacter</taxon>
    </lineage>
</organism>
<dbReference type="RefSeq" id="WP_199384661.1">
    <property type="nucleotide sequence ID" value="NZ_JAEMHM010000010.1"/>
</dbReference>
<gene>
    <name evidence="2" type="ORF">JFN93_13715</name>
</gene>
<dbReference type="Gene3D" id="2.40.10.220">
    <property type="entry name" value="predicted glycosyltransferase like domains"/>
    <property type="match status" value="1"/>
</dbReference>
<protein>
    <submittedName>
        <fullName evidence="2">PilZ domain-containing protein</fullName>
    </submittedName>
</protein>
<sequence length="86" mass="9561">MYDEKRACPRVVFHAEARLAGADQFFDGSMEDLSRRGIFVATAQELAVNDVVRITVLNTPILDLEAKVVRCTDRGIGLQFDGALYN</sequence>
<dbReference type="GO" id="GO:0035438">
    <property type="term" value="F:cyclic-di-GMP binding"/>
    <property type="evidence" value="ECO:0007669"/>
    <property type="project" value="InterPro"/>
</dbReference>
<evidence type="ECO:0000313" key="2">
    <source>
        <dbReference type="EMBL" id="MBJ6725772.1"/>
    </source>
</evidence>
<reference evidence="2" key="1">
    <citation type="submission" date="2020-12" db="EMBL/GenBank/DDBJ databases">
        <title>Geomonas sp. Red875, isolated from river sediment.</title>
        <authorList>
            <person name="Xu Z."/>
            <person name="Zhang Z."/>
            <person name="Masuda Y."/>
            <person name="Itoh H."/>
            <person name="Senoo K."/>
        </authorList>
    </citation>
    <scope>NUCLEOTIDE SEQUENCE</scope>
    <source>
        <strain evidence="2">Red875</strain>
    </source>
</reference>
<proteinExistence type="predicted"/>
<dbReference type="Proteomes" id="UP000636888">
    <property type="component" value="Unassembled WGS sequence"/>
</dbReference>
<dbReference type="SUPFAM" id="SSF141371">
    <property type="entry name" value="PilZ domain-like"/>
    <property type="match status" value="1"/>
</dbReference>